<name>A0A1R1EFL0_9BACL</name>
<evidence type="ECO:0000256" key="3">
    <source>
        <dbReference type="ARBA" id="ARBA00023163"/>
    </source>
</evidence>
<dbReference type="InterPro" id="IPR001347">
    <property type="entry name" value="SIS_dom"/>
</dbReference>
<keyword evidence="7" id="KW-1185">Reference proteome</keyword>
<dbReference type="GO" id="GO:0097367">
    <property type="term" value="F:carbohydrate derivative binding"/>
    <property type="evidence" value="ECO:0007669"/>
    <property type="project" value="InterPro"/>
</dbReference>
<feature type="domain" description="HTH rpiR-type" evidence="4">
    <location>
        <begin position="1"/>
        <end position="73"/>
    </location>
</feature>
<dbReference type="GO" id="GO:0003700">
    <property type="term" value="F:DNA-binding transcription factor activity"/>
    <property type="evidence" value="ECO:0007669"/>
    <property type="project" value="InterPro"/>
</dbReference>
<dbReference type="InterPro" id="IPR000281">
    <property type="entry name" value="HTH_RpiR"/>
</dbReference>
<dbReference type="SUPFAM" id="SSF46689">
    <property type="entry name" value="Homeodomain-like"/>
    <property type="match status" value="1"/>
</dbReference>
<dbReference type="PROSITE" id="PS51071">
    <property type="entry name" value="HTH_RPIR"/>
    <property type="match status" value="1"/>
</dbReference>
<protein>
    <submittedName>
        <fullName evidence="6">RpiR family transcriptional regulator</fullName>
    </submittedName>
</protein>
<evidence type="ECO:0000259" key="5">
    <source>
        <dbReference type="PROSITE" id="PS51464"/>
    </source>
</evidence>
<keyword evidence="2" id="KW-0238">DNA-binding</keyword>
<dbReference type="Gene3D" id="1.10.10.10">
    <property type="entry name" value="Winged helix-like DNA-binding domain superfamily/Winged helix DNA-binding domain"/>
    <property type="match status" value="1"/>
</dbReference>
<evidence type="ECO:0000259" key="4">
    <source>
        <dbReference type="PROSITE" id="PS51071"/>
    </source>
</evidence>
<dbReference type="Pfam" id="PF01380">
    <property type="entry name" value="SIS"/>
    <property type="match status" value="1"/>
</dbReference>
<dbReference type="PANTHER" id="PTHR30514">
    <property type="entry name" value="GLUCOKINASE"/>
    <property type="match status" value="1"/>
</dbReference>
<dbReference type="InterPro" id="IPR047640">
    <property type="entry name" value="RpiR-like"/>
</dbReference>
<dbReference type="InterPro" id="IPR009057">
    <property type="entry name" value="Homeodomain-like_sf"/>
</dbReference>
<dbReference type="GO" id="GO:1901135">
    <property type="term" value="P:carbohydrate derivative metabolic process"/>
    <property type="evidence" value="ECO:0007669"/>
    <property type="project" value="InterPro"/>
</dbReference>
<sequence>MNLALEGHKLSRGHQRIADYISKHMEDIPFMVEEDIAAACQVSTSTVSRFWSEVGCRNLKEFKQKVKDEMLLSPSQKLQSAFSKMNENDAAASLLVGADYLQQTADRLSQEAFDRAASLLRDAGTVYIYGPGSAESLAALTDFRLTRFGMRVKRLDRGGHELFNLLVHVQPQDVIVIFGFVSESPELSVLLDHAKVKGYRTLLVTDLAVSGMLEKADVTLYTARGQLWEFHSMVAPVALLETLIVAVGKQMEEQAVAGSEELHELRRRYQKLLPKRV</sequence>
<evidence type="ECO:0000256" key="2">
    <source>
        <dbReference type="ARBA" id="ARBA00023125"/>
    </source>
</evidence>
<evidence type="ECO:0000256" key="1">
    <source>
        <dbReference type="ARBA" id="ARBA00023015"/>
    </source>
</evidence>
<dbReference type="SUPFAM" id="SSF53697">
    <property type="entry name" value="SIS domain"/>
    <property type="match status" value="1"/>
</dbReference>
<evidence type="ECO:0000313" key="6">
    <source>
        <dbReference type="EMBL" id="OMF50539.1"/>
    </source>
</evidence>
<evidence type="ECO:0000313" key="7">
    <source>
        <dbReference type="Proteomes" id="UP000187172"/>
    </source>
</evidence>
<dbReference type="Gene3D" id="3.40.50.10490">
    <property type="entry name" value="Glucose-6-phosphate isomerase like protein, domain 1"/>
    <property type="match status" value="1"/>
</dbReference>
<gene>
    <name evidence="6" type="ORF">BK138_26390</name>
</gene>
<dbReference type="CDD" id="cd05013">
    <property type="entry name" value="SIS_RpiR"/>
    <property type="match status" value="1"/>
</dbReference>
<dbReference type="Pfam" id="PF01418">
    <property type="entry name" value="HTH_6"/>
    <property type="match status" value="1"/>
</dbReference>
<feature type="domain" description="SIS" evidence="5">
    <location>
        <begin position="116"/>
        <end position="253"/>
    </location>
</feature>
<dbReference type="STRING" id="297318.BK138_26390"/>
<dbReference type="InterPro" id="IPR035472">
    <property type="entry name" value="RpiR-like_SIS"/>
</dbReference>
<dbReference type="InterPro" id="IPR036388">
    <property type="entry name" value="WH-like_DNA-bd_sf"/>
</dbReference>
<dbReference type="GO" id="GO:0003677">
    <property type="term" value="F:DNA binding"/>
    <property type="evidence" value="ECO:0007669"/>
    <property type="project" value="UniProtKB-KW"/>
</dbReference>
<reference evidence="6 7" key="1">
    <citation type="submission" date="2016-11" db="EMBL/GenBank/DDBJ databases">
        <title>Paenibacillus species isolates.</title>
        <authorList>
            <person name="Beno S.M."/>
        </authorList>
    </citation>
    <scope>NUCLEOTIDE SEQUENCE [LARGE SCALE GENOMIC DNA]</scope>
    <source>
        <strain evidence="6 7">FSL R5-0378</strain>
    </source>
</reference>
<keyword evidence="1" id="KW-0805">Transcription regulation</keyword>
<proteinExistence type="predicted"/>
<keyword evidence="3" id="KW-0804">Transcription</keyword>
<dbReference type="AlphaFoldDB" id="A0A1R1EFL0"/>
<dbReference type="EMBL" id="MRTP01000010">
    <property type="protein sequence ID" value="OMF50539.1"/>
    <property type="molecule type" value="Genomic_DNA"/>
</dbReference>
<dbReference type="InterPro" id="IPR046348">
    <property type="entry name" value="SIS_dom_sf"/>
</dbReference>
<dbReference type="PROSITE" id="PS51464">
    <property type="entry name" value="SIS"/>
    <property type="match status" value="1"/>
</dbReference>
<organism evidence="6 7">
    <name type="scientific">Paenibacillus rhizosphaerae</name>
    <dbReference type="NCBI Taxonomy" id="297318"/>
    <lineage>
        <taxon>Bacteria</taxon>
        <taxon>Bacillati</taxon>
        <taxon>Bacillota</taxon>
        <taxon>Bacilli</taxon>
        <taxon>Bacillales</taxon>
        <taxon>Paenibacillaceae</taxon>
        <taxon>Paenibacillus</taxon>
    </lineage>
</organism>
<dbReference type="Proteomes" id="UP000187172">
    <property type="component" value="Unassembled WGS sequence"/>
</dbReference>
<comment type="caution">
    <text evidence="6">The sequence shown here is derived from an EMBL/GenBank/DDBJ whole genome shotgun (WGS) entry which is preliminary data.</text>
</comment>
<accession>A0A1R1EFL0</accession>
<dbReference type="PANTHER" id="PTHR30514:SF18">
    <property type="entry name" value="RPIR-FAMILY TRANSCRIPTIONAL REGULATOR"/>
    <property type="match status" value="1"/>
</dbReference>